<protein>
    <submittedName>
        <fullName evidence="2">Uncharacterized protein</fullName>
    </submittedName>
</protein>
<dbReference type="WBParaSite" id="JU765_v2.g8616.t1">
    <property type="protein sequence ID" value="JU765_v2.g8616.t1"/>
    <property type="gene ID" value="JU765_v2.g8616"/>
</dbReference>
<sequence>MLRSSSLVFFRSMSSAAKQVISSDKAPQAIGPYSQAIKVGPTIYVSGSLGIDASTGNFVGNDTESQAHQSLKNIGEILKAAGADFSNVVKTTVLLKDMDDFAVVNQVYSKYFKEPYPARAAYAVAKLPKDARVEIEAIAHVSD</sequence>
<name>A0AC34RNI8_9BILA</name>
<evidence type="ECO:0000313" key="1">
    <source>
        <dbReference type="Proteomes" id="UP000887576"/>
    </source>
</evidence>
<organism evidence="1 2">
    <name type="scientific">Panagrolaimus sp. JU765</name>
    <dbReference type="NCBI Taxonomy" id="591449"/>
    <lineage>
        <taxon>Eukaryota</taxon>
        <taxon>Metazoa</taxon>
        <taxon>Ecdysozoa</taxon>
        <taxon>Nematoda</taxon>
        <taxon>Chromadorea</taxon>
        <taxon>Rhabditida</taxon>
        <taxon>Tylenchina</taxon>
        <taxon>Panagrolaimomorpha</taxon>
        <taxon>Panagrolaimoidea</taxon>
        <taxon>Panagrolaimidae</taxon>
        <taxon>Panagrolaimus</taxon>
    </lineage>
</organism>
<dbReference type="Proteomes" id="UP000887576">
    <property type="component" value="Unplaced"/>
</dbReference>
<evidence type="ECO:0000313" key="2">
    <source>
        <dbReference type="WBParaSite" id="JU765_v2.g8616.t1"/>
    </source>
</evidence>
<proteinExistence type="predicted"/>
<accession>A0AC34RNI8</accession>
<reference evidence="2" key="1">
    <citation type="submission" date="2022-11" db="UniProtKB">
        <authorList>
            <consortium name="WormBaseParasite"/>
        </authorList>
    </citation>
    <scope>IDENTIFICATION</scope>
</reference>